<dbReference type="HOGENOM" id="CLU_921754_0_0_1"/>
<accession>M3B020</accession>
<gene>
    <name evidence="1" type="ORF">MYCFIDRAFT_174302</name>
</gene>
<evidence type="ECO:0000313" key="1">
    <source>
        <dbReference type="EMBL" id="EME82757.1"/>
    </source>
</evidence>
<dbReference type="RefSeq" id="XP_007926188.1">
    <property type="nucleotide sequence ID" value="XM_007927997.1"/>
</dbReference>
<name>M3B020_PSEFD</name>
<sequence>MAHRHLILTDHRHAVICILISTLLKIGDDGIVPHNTLPNERSLILAGWWCKASGHTSCKYPLRLHRRSVRYGWLVSLLIYHLGLLINNHTVPLPVNFNTATGFRIRGDRPSSNSCRLPCGVAGSVYFPRRLVSCRSWLAETVVCRALPAKQNRAQHVCIIAGRRHWMHFHYLDGGQLKDRLLYCKIACRRRSTMRLPTASGCPSNPSCKSSASRCVGKCAPLLGAGGGGDCRASDVPEVHEDPRNSQSAWVECSTHPCPNAGCPRAAVATDTLMSLVACTSDAEASTRQALRRLDSGKQSRR</sequence>
<evidence type="ECO:0000313" key="2">
    <source>
        <dbReference type="Proteomes" id="UP000016932"/>
    </source>
</evidence>
<dbReference type="KEGG" id="pfj:MYCFIDRAFT_174302"/>
<reference evidence="1 2" key="1">
    <citation type="journal article" date="2012" name="PLoS Pathog.">
        <title>Diverse lifestyles and strategies of plant pathogenesis encoded in the genomes of eighteen Dothideomycetes fungi.</title>
        <authorList>
            <person name="Ohm R.A."/>
            <person name="Feau N."/>
            <person name="Henrissat B."/>
            <person name="Schoch C.L."/>
            <person name="Horwitz B.A."/>
            <person name="Barry K.W."/>
            <person name="Condon B.J."/>
            <person name="Copeland A.C."/>
            <person name="Dhillon B."/>
            <person name="Glaser F."/>
            <person name="Hesse C.N."/>
            <person name="Kosti I."/>
            <person name="LaButti K."/>
            <person name="Lindquist E.A."/>
            <person name="Lucas S."/>
            <person name="Salamov A.A."/>
            <person name="Bradshaw R.E."/>
            <person name="Ciuffetti L."/>
            <person name="Hamelin R.C."/>
            <person name="Kema G.H.J."/>
            <person name="Lawrence C."/>
            <person name="Scott J.A."/>
            <person name="Spatafora J.W."/>
            <person name="Turgeon B.G."/>
            <person name="de Wit P.J.G.M."/>
            <person name="Zhong S."/>
            <person name="Goodwin S.B."/>
            <person name="Grigoriev I.V."/>
        </authorList>
    </citation>
    <scope>NUCLEOTIDE SEQUENCE [LARGE SCALE GENOMIC DNA]</scope>
    <source>
        <strain evidence="1 2">CIRAD86</strain>
    </source>
</reference>
<proteinExistence type="predicted"/>
<dbReference type="EMBL" id="KB446558">
    <property type="protein sequence ID" value="EME82757.1"/>
    <property type="molecule type" value="Genomic_DNA"/>
</dbReference>
<keyword evidence="2" id="KW-1185">Reference proteome</keyword>
<organism evidence="1 2">
    <name type="scientific">Pseudocercospora fijiensis (strain CIRAD86)</name>
    <name type="common">Black leaf streak disease fungus</name>
    <name type="synonym">Mycosphaerella fijiensis</name>
    <dbReference type="NCBI Taxonomy" id="383855"/>
    <lineage>
        <taxon>Eukaryota</taxon>
        <taxon>Fungi</taxon>
        <taxon>Dikarya</taxon>
        <taxon>Ascomycota</taxon>
        <taxon>Pezizomycotina</taxon>
        <taxon>Dothideomycetes</taxon>
        <taxon>Dothideomycetidae</taxon>
        <taxon>Mycosphaerellales</taxon>
        <taxon>Mycosphaerellaceae</taxon>
        <taxon>Pseudocercospora</taxon>
    </lineage>
</organism>
<dbReference type="AlphaFoldDB" id="M3B020"/>
<dbReference type="Proteomes" id="UP000016932">
    <property type="component" value="Unassembled WGS sequence"/>
</dbReference>
<protein>
    <submittedName>
        <fullName evidence="1">Uncharacterized protein</fullName>
    </submittedName>
</protein>
<dbReference type="VEuPathDB" id="FungiDB:MYCFIDRAFT_174302"/>
<dbReference type="GeneID" id="19333157"/>